<comment type="caution">
    <text evidence="1">The sequence shown here is derived from an EMBL/GenBank/DDBJ whole genome shotgun (WGS) entry which is preliminary data.</text>
</comment>
<dbReference type="CDD" id="cd10787">
    <property type="entry name" value="LamB_YcsF_like"/>
    <property type="match status" value="1"/>
</dbReference>
<dbReference type="PANTHER" id="PTHR30292">
    <property type="entry name" value="UNCHARACTERIZED PROTEIN YBGL-RELATED"/>
    <property type="match status" value="1"/>
</dbReference>
<dbReference type="NCBIfam" id="NF003816">
    <property type="entry name" value="PRK05406.1-5"/>
    <property type="match status" value="1"/>
</dbReference>
<dbReference type="Gene3D" id="3.20.20.370">
    <property type="entry name" value="Glycoside hydrolase/deacetylase"/>
    <property type="match status" value="1"/>
</dbReference>
<sequence length="252" mass="28066">MDINVDMGESFGRYNLGNDAEVMKYITSANVACGFHAGDPLVISETVQLAKKYGVAVGAHTGLPDKQGFGRRRMDITPEELKSDTLYQLGALDAFLKVAGMQMRHVKPHGILYRMVAEDERYADAYLEAVSLFNPKLYIFVQGNTLIWERGKRMGLNMAAEILVDLDYDDDGNWMLERKKKPRSPEEVAGRAVMVAREGRITTISGSEISARADTICCHGDSPNAAEVVKKIKEEFERLGIPFYRIGKAPEN</sequence>
<dbReference type="Proteomes" id="UP000239549">
    <property type="component" value="Unassembled WGS sequence"/>
</dbReference>
<dbReference type="InterPro" id="IPR005501">
    <property type="entry name" value="LamB/YcsF/PxpA-like"/>
</dbReference>
<evidence type="ECO:0000313" key="1">
    <source>
        <dbReference type="EMBL" id="GBF32063.1"/>
    </source>
</evidence>
<dbReference type="SUPFAM" id="SSF88713">
    <property type="entry name" value="Glycoside hydrolase/deacetylase"/>
    <property type="match status" value="1"/>
</dbReference>
<organism evidence="1 2">
    <name type="scientific">Desulfocucumis palustris</name>
    <dbReference type="NCBI Taxonomy" id="1898651"/>
    <lineage>
        <taxon>Bacteria</taxon>
        <taxon>Bacillati</taxon>
        <taxon>Bacillota</taxon>
        <taxon>Clostridia</taxon>
        <taxon>Eubacteriales</taxon>
        <taxon>Desulfocucumaceae</taxon>
        <taxon>Desulfocucumis</taxon>
    </lineage>
</organism>
<dbReference type="GO" id="GO:0005975">
    <property type="term" value="P:carbohydrate metabolic process"/>
    <property type="evidence" value="ECO:0007669"/>
    <property type="project" value="InterPro"/>
</dbReference>
<proteinExistence type="predicted"/>
<dbReference type="EMBL" id="BFAV01000018">
    <property type="protein sequence ID" value="GBF32063.1"/>
    <property type="molecule type" value="Genomic_DNA"/>
</dbReference>
<dbReference type="NCBIfam" id="NF003814">
    <property type="entry name" value="PRK05406.1-3"/>
    <property type="match status" value="1"/>
</dbReference>
<dbReference type="InterPro" id="IPR011330">
    <property type="entry name" value="Glyco_hydro/deAcase_b/a-brl"/>
</dbReference>
<evidence type="ECO:0000313" key="2">
    <source>
        <dbReference type="Proteomes" id="UP000239549"/>
    </source>
</evidence>
<dbReference type="RefSeq" id="WP_104370643.1">
    <property type="nucleotide sequence ID" value="NZ_BFAV01000018.1"/>
</dbReference>
<name>A0A2L2X902_9FIRM</name>
<reference evidence="2" key="1">
    <citation type="submission" date="2018-02" db="EMBL/GenBank/DDBJ databases">
        <title>Genome sequence of Desulfocucumis palustris strain NAW-5.</title>
        <authorList>
            <person name="Watanabe M."/>
            <person name="Kojima H."/>
            <person name="Fukui M."/>
        </authorList>
    </citation>
    <scope>NUCLEOTIDE SEQUENCE [LARGE SCALE GENOMIC DNA]</scope>
    <source>
        <strain evidence="2">NAW-5</strain>
    </source>
</reference>
<accession>A0A2L2X902</accession>
<dbReference type="OrthoDB" id="9773478at2"/>
<dbReference type="AlphaFoldDB" id="A0A2L2X902"/>
<protein>
    <submittedName>
        <fullName evidence="1">Lactam utilization protein LamB</fullName>
    </submittedName>
</protein>
<dbReference type="Pfam" id="PF03746">
    <property type="entry name" value="LamB_YcsF"/>
    <property type="match status" value="1"/>
</dbReference>
<keyword evidence="2" id="KW-1185">Reference proteome</keyword>
<dbReference type="PANTHER" id="PTHR30292:SF0">
    <property type="entry name" value="5-OXOPROLINASE SUBUNIT A"/>
    <property type="match status" value="1"/>
</dbReference>
<gene>
    <name evidence="1" type="ORF">DCCM_0254</name>
</gene>